<evidence type="ECO:0000259" key="3">
    <source>
        <dbReference type="PROSITE" id="PS50924"/>
    </source>
</evidence>
<protein>
    <submittedName>
        <fullName evidence="4">MHYT</fullName>
    </submittedName>
</protein>
<proteinExistence type="predicted"/>
<dbReference type="PANTHER" id="PTHR35152">
    <property type="entry name" value="DOMAIN SIGNALLING PROTEIN, PUTATIVE (AFU_ORTHOLOGUE AFUA_5G11310)-RELATED"/>
    <property type="match status" value="1"/>
</dbReference>
<dbReference type="Proteomes" id="UP000192927">
    <property type="component" value="Unassembled WGS sequence"/>
</dbReference>
<keyword evidence="2" id="KW-1133">Transmembrane helix</keyword>
<feature type="domain" description="MHYT" evidence="3">
    <location>
        <begin position="20"/>
        <end position="219"/>
    </location>
</feature>
<feature type="transmembrane region" description="Helical" evidence="2">
    <location>
        <begin position="20"/>
        <end position="43"/>
    </location>
</feature>
<feature type="region of interest" description="Disordered" evidence="1">
    <location>
        <begin position="345"/>
        <end position="364"/>
    </location>
</feature>
<feature type="compositionally biased region" description="Low complexity" evidence="1">
    <location>
        <begin position="695"/>
        <end position="708"/>
    </location>
</feature>
<feature type="transmembrane region" description="Helical" evidence="2">
    <location>
        <begin position="55"/>
        <end position="77"/>
    </location>
</feature>
<evidence type="ECO:0000313" key="4">
    <source>
        <dbReference type="EMBL" id="SLM40393.1"/>
    </source>
</evidence>
<feature type="transmembrane region" description="Helical" evidence="2">
    <location>
        <begin position="129"/>
        <end position="150"/>
    </location>
</feature>
<feature type="region of interest" description="Disordered" evidence="1">
    <location>
        <begin position="691"/>
        <end position="711"/>
    </location>
</feature>
<organism evidence="4 5">
    <name type="scientific">Lasallia pustulata</name>
    <dbReference type="NCBI Taxonomy" id="136370"/>
    <lineage>
        <taxon>Eukaryota</taxon>
        <taxon>Fungi</taxon>
        <taxon>Dikarya</taxon>
        <taxon>Ascomycota</taxon>
        <taxon>Pezizomycotina</taxon>
        <taxon>Lecanoromycetes</taxon>
        <taxon>OSLEUM clade</taxon>
        <taxon>Umbilicariomycetidae</taxon>
        <taxon>Umbilicariales</taxon>
        <taxon>Umbilicariaceae</taxon>
        <taxon>Lasallia</taxon>
    </lineage>
</organism>
<name>A0A1W5DB46_9LECA</name>
<sequence length="817" mass="90980">MSSHNGLYTPVVGEIVPHSFYPGYVVLSYFVSAVGSWTALELLRKRTSNHGLYNWYLLLAAATSAGAVAIWSMHYIGNRAIAIADGRTDLEIEYSPGYTAGSFILPIVVVTMAFFIFNIKEKITIIMTLLGGTMSGIAIVGMHYLGLGGISNYHPIVPWKSVLGSAIIAVSASTLALGTSFYLESRWTANWWKRLLCGLLLAVAVSSSHWISTVGTAYRCKVNVNNPKSGLSTDETVIVVLVLSVSCCCLLFFLAIIGQRQRQRSADRAQQVVLACATFDQEGRLMVTPEGLLPCHKITNRYIEQSFDDVFGIDHPVFCWMFRASRCWRGVADLIPGMRDHLRMQDQAEGAQSQSTDLQKEQESITDETSEYSTVFKELFCVAAQDLAERIQEPLETFGVLYDRILSTGTLRNRKFQLFSRSAPMIRSDDVESGIRRQITFGRGQLLFIVRSADRHEIARLQGMGFCFASVRNVIEPLARSMQITSGEIAPHLDDMRRHLGVEPALLPGVHLACFALKPIVQGGFAVLVRRDARNLLPTSQLAVAELQQSHLTLIGLMDNWTVAECLKWLEERTDFRDSEEREFIADLYGHIKSLAAQVDSPFFMRARLSAHPLHARCGGSNDAARAVVFGFHTITDIHQLSRLNARLQFRPSRFFFTQQRVYQGSPDHEIFAHRVHQEFSALSGHANRRSLVNTGHSSTSHHSVHGGFNPTVPRSPTLSWAWPGLDCSASSQDMSVDNSSEKNSVRAAARPVSGAFTVRNDSIGVDISETRSGNRSPDFEMSDLGIHNEGREGLVEQDAFAEEWMRLTIESRRQQR</sequence>
<feature type="transmembrane region" description="Helical" evidence="2">
    <location>
        <begin position="238"/>
        <end position="258"/>
    </location>
</feature>
<dbReference type="Pfam" id="PF03707">
    <property type="entry name" value="MHYT"/>
    <property type="match status" value="2"/>
</dbReference>
<dbReference type="PROSITE" id="PS50924">
    <property type="entry name" value="MHYT"/>
    <property type="match status" value="1"/>
</dbReference>
<feature type="transmembrane region" description="Helical" evidence="2">
    <location>
        <begin position="195"/>
        <end position="218"/>
    </location>
</feature>
<keyword evidence="5" id="KW-1185">Reference proteome</keyword>
<keyword evidence="2" id="KW-0472">Membrane</keyword>
<feature type="transmembrane region" description="Helical" evidence="2">
    <location>
        <begin position="97"/>
        <end position="117"/>
    </location>
</feature>
<feature type="transmembrane region" description="Helical" evidence="2">
    <location>
        <begin position="162"/>
        <end position="183"/>
    </location>
</feature>
<dbReference type="InterPro" id="IPR005330">
    <property type="entry name" value="MHYT_dom"/>
</dbReference>
<dbReference type="EMBL" id="FWEW01003696">
    <property type="protein sequence ID" value="SLM40393.1"/>
    <property type="molecule type" value="Genomic_DNA"/>
</dbReference>
<accession>A0A1W5DB46</accession>
<evidence type="ECO:0000313" key="5">
    <source>
        <dbReference type="Proteomes" id="UP000192927"/>
    </source>
</evidence>
<evidence type="ECO:0000256" key="1">
    <source>
        <dbReference type="SAM" id="MobiDB-lite"/>
    </source>
</evidence>
<dbReference type="PANTHER" id="PTHR35152:SF1">
    <property type="entry name" value="DOMAIN SIGNALLING PROTEIN, PUTATIVE (AFU_ORTHOLOGUE AFUA_5G11310)-RELATED"/>
    <property type="match status" value="1"/>
</dbReference>
<dbReference type="AlphaFoldDB" id="A0A1W5DB46"/>
<keyword evidence="2" id="KW-0812">Transmembrane</keyword>
<evidence type="ECO:0000256" key="2">
    <source>
        <dbReference type="SAM" id="Phobius"/>
    </source>
</evidence>
<reference evidence="5" key="1">
    <citation type="submission" date="2017-03" db="EMBL/GenBank/DDBJ databases">
        <authorList>
            <person name="Sharma R."/>
            <person name="Thines M."/>
        </authorList>
    </citation>
    <scope>NUCLEOTIDE SEQUENCE [LARGE SCALE GENOMIC DNA]</scope>
</reference>